<keyword evidence="1" id="KW-0812">Transmembrane</keyword>
<dbReference type="Proteomes" id="UP000051202">
    <property type="component" value="Unassembled WGS sequence"/>
</dbReference>
<organism evidence="2 3">
    <name type="scientific">Psychrobacter piscatorii</name>
    <dbReference type="NCBI Taxonomy" id="554343"/>
    <lineage>
        <taxon>Bacteria</taxon>
        <taxon>Pseudomonadati</taxon>
        <taxon>Pseudomonadota</taxon>
        <taxon>Gammaproteobacteria</taxon>
        <taxon>Moraxellales</taxon>
        <taxon>Moraxellaceae</taxon>
        <taxon>Psychrobacter</taxon>
    </lineage>
</organism>
<feature type="transmembrane region" description="Helical" evidence="1">
    <location>
        <begin position="6"/>
        <end position="24"/>
    </location>
</feature>
<dbReference type="RefSeq" id="WP_058025545.1">
    <property type="nucleotide sequence ID" value="NZ_LNDJ01000100.1"/>
</dbReference>
<sequence length="93" mass="10691">MDIILAIVWILAMVLYSFSSDYVASFPNHNNRAVPYVRWGALLVAMALSAYLAKAYQENLQGNGMWVFVIVVFVIIVLAKIVFKWVINRRLKR</sequence>
<name>A0A0T6DNX7_9GAMM</name>
<keyword evidence="1" id="KW-1133">Transmembrane helix</keyword>
<proteinExistence type="predicted"/>
<evidence type="ECO:0000313" key="2">
    <source>
        <dbReference type="EMBL" id="KRU21668.1"/>
    </source>
</evidence>
<evidence type="ECO:0000256" key="1">
    <source>
        <dbReference type="SAM" id="Phobius"/>
    </source>
</evidence>
<dbReference type="EMBL" id="LNDJ01000100">
    <property type="protein sequence ID" value="KRU21668.1"/>
    <property type="molecule type" value="Genomic_DNA"/>
</dbReference>
<keyword evidence="3" id="KW-1185">Reference proteome</keyword>
<dbReference type="AlphaFoldDB" id="A0A0T6DNX7"/>
<feature type="transmembrane region" description="Helical" evidence="1">
    <location>
        <begin position="36"/>
        <end position="53"/>
    </location>
</feature>
<accession>A0A0T6DNX7</accession>
<comment type="caution">
    <text evidence="2">The sequence shown here is derived from an EMBL/GenBank/DDBJ whole genome shotgun (WGS) entry which is preliminary data.</text>
</comment>
<reference evidence="2 3" key="1">
    <citation type="submission" date="2015-11" db="EMBL/GenBank/DDBJ databases">
        <title>Permanent draft genome of Psychrobacter piscatorii LQ58.</title>
        <authorList>
            <person name="Zhou M."/>
            <person name="Dong B."/>
            <person name="Liu Q."/>
        </authorList>
    </citation>
    <scope>NUCLEOTIDE SEQUENCE [LARGE SCALE GENOMIC DNA]</scope>
    <source>
        <strain evidence="2 3">LQ58</strain>
    </source>
</reference>
<feature type="transmembrane region" description="Helical" evidence="1">
    <location>
        <begin position="65"/>
        <end position="87"/>
    </location>
</feature>
<protein>
    <submittedName>
        <fullName evidence="2">Uncharacterized protein</fullName>
    </submittedName>
</protein>
<keyword evidence="1" id="KW-0472">Membrane</keyword>
<gene>
    <name evidence="2" type="ORF">AS194_11365</name>
</gene>
<evidence type="ECO:0000313" key="3">
    <source>
        <dbReference type="Proteomes" id="UP000051202"/>
    </source>
</evidence>
<dbReference type="GeneID" id="300924552"/>